<feature type="domain" description="HTH lysR-type" evidence="5">
    <location>
        <begin position="1"/>
        <end position="58"/>
    </location>
</feature>
<evidence type="ECO:0000313" key="6">
    <source>
        <dbReference type="EMBL" id="OQW87971.1"/>
    </source>
</evidence>
<keyword evidence="3" id="KW-0238">DNA-binding</keyword>
<dbReference type="SUPFAM" id="SSF46785">
    <property type="entry name" value="Winged helix' DNA-binding domain"/>
    <property type="match status" value="1"/>
</dbReference>
<dbReference type="InterPro" id="IPR005119">
    <property type="entry name" value="LysR_subst-bd"/>
</dbReference>
<dbReference type="Gene3D" id="3.40.190.290">
    <property type="match status" value="1"/>
</dbReference>
<dbReference type="GO" id="GO:0003700">
    <property type="term" value="F:DNA-binding transcription factor activity"/>
    <property type="evidence" value="ECO:0007669"/>
    <property type="project" value="InterPro"/>
</dbReference>
<dbReference type="PROSITE" id="PS50931">
    <property type="entry name" value="HTH_LYSR"/>
    <property type="match status" value="1"/>
</dbReference>
<accession>A0A1W9KU16</accession>
<dbReference type="Pfam" id="PF00126">
    <property type="entry name" value="HTH_1"/>
    <property type="match status" value="1"/>
</dbReference>
<sequence>MDWNHLHAFLQTAERGSLSAAARYMGVTQSTLSRQVSALEIELGVTLFERVGRSVLITQAGSGLLEHARTMGAAAHDLALAATGTSKTVDGVVSVTATDTVATFLLPRAVQRISEVAPGVMIEVIAADTISDLRRREADIAIRHVRPQEPELIARLLRHASAHFYASSDWVAKNGHPRSARDALKHRFIGVDRSGGYLALLQNCGLQLTDSHFSVLAENTAVSWQMVRQGLGIGVTMDEIAALTPSVVRVLDDIAPIMFPIWLVTHRELHTARRIRVVFDLLAQEFSVPNV</sequence>
<comment type="similarity">
    <text evidence="1">Belongs to the LysR transcriptional regulatory family.</text>
</comment>
<dbReference type="Gene3D" id="1.10.10.10">
    <property type="entry name" value="Winged helix-like DNA-binding domain superfamily/Winged helix DNA-binding domain"/>
    <property type="match status" value="1"/>
</dbReference>
<dbReference type="GO" id="GO:0006351">
    <property type="term" value="P:DNA-templated transcription"/>
    <property type="evidence" value="ECO:0007669"/>
    <property type="project" value="TreeGrafter"/>
</dbReference>
<dbReference type="InterPro" id="IPR036388">
    <property type="entry name" value="WH-like_DNA-bd_sf"/>
</dbReference>
<dbReference type="Pfam" id="PF03466">
    <property type="entry name" value="LysR_substrate"/>
    <property type="match status" value="1"/>
</dbReference>
<protein>
    <submittedName>
        <fullName evidence="6">LysR family transcriptional regulator</fullName>
    </submittedName>
</protein>
<evidence type="ECO:0000313" key="7">
    <source>
        <dbReference type="Proteomes" id="UP000192505"/>
    </source>
</evidence>
<keyword evidence="2" id="KW-0805">Transcription regulation</keyword>
<keyword evidence="4" id="KW-0804">Transcription</keyword>
<dbReference type="FunFam" id="1.10.10.10:FF:000001">
    <property type="entry name" value="LysR family transcriptional regulator"/>
    <property type="match status" value="1"/>
</dbReference>
<dbReference type="GO" id="GO:0043565">
    <property type="term" value="F:sequence-specific DNA binding"/>
    <property type="evidence" value="ECO:0007669"/>
    <property type="project" value="TreeGrafter"/>
</dbReference>
<evidence type="ECO:0000259" key="5">
    <source>
        <dbReference type="PROSITE" id="PS50931"/>
    </source>
</evidence>
<reference evidence="6 7" key="1">
    <citation type="submission" date="2017-01" db="EMBL/GenBank/DDBJ databases">
        <title>Novel large sulfur bacteria in the metagenomes of groundwater-fed chemosynthetic microbial mats in the Lake Huron basin.</title>
        <authorList>
            <person name="Sharrar A.M."/>
            <person name="Flood B.E."/>
            <person name="Bailey J.V."/>
            <person name="Jones D.S."/>
            <person name="Biddanda B."/>
            <person name="Ruberg S.A."/>
            <person name="Marcus D.N."/>
            <person name="Dick G.J."/>
        </authorList>
    </citation>
    <scope>NUCLEOTIDE SEQUENCE [LARGE SCALE GENOMIC DNA]</scope>
    <source>
        <strain evidence="6">A7</strain>
    </source>
</reference>
<dbReference type="EMBL" id="MTEI01000006">
    <property type="protein sequence ID" value="OQW87971.1"/>
    <property type="molecule type" value="Genomic_DNA"/>
</dbReference>
<dbReference type="SUPFAM" id="SSF53850">
    <property type="entry name" value="Periplasmic binding protein-like II"/>
    <property type="match status" value="1"/>
</dbReference>
<dbReference type="Proteomes" id="UP000192505">
    <property type="component" value="Unassembled WGS sequence"/>
</dbReference>
<dbReference type="InterPro" id="IPR058163">
    <property type="entry name" value="LysR-type_TF_proteobact-type"/>
</dbReference>
<dbReference type="InterPro" id="IPR036390">
    <property type="entry name" value="WH_DNA-bd_sf"/>
</dbReference>
<organism evidence="6 7">
    <name type="scientific">Rhodoferax ferrireducens</name>
    <dbReference type="NCBI Taxonomy" id="192843"/>
    <lineage>
        <taxon>Bacteria</taxon>
        <taxon>Pseudomonadati</taxon>
        <taxon>Pseudomonadota</taxon>
        <taxon>Betaproteobacteria</taxon>
        <taxon>Burkholderiales</taxon>
        <taxon>Comamonadaceae</taxon>
        <taxon>Rhodoferax</taxon>
    </lineage>
</organism>
<dbReference type="InterPro" id="IPR000847">
    <property type="entry name" value="LysR_HTH_N"/>
</dbReference>
<dbReference type="PRINTS" id="PR00039">
    <property type="entry name" value="HTHLYSR"/>
</dbReference>
<gene>
    <name evidence="6" type="ORF">BWK72_11605</name>
</gene>
<dbReference type="PANTHER" id="PTHR30537">
    <property type="entry name" value="HTH-TYPE TRANSCRIPTIONAL REGULATOR"/>
    <property type="match status" value="1"/>
</dbReference>
<comment type="caution">
    <text evidence="6">The sequence shown here is derived from an EMBL/GenBank/DDBJ whole genome shotgun (WGS) entry which is preliminary data.</text>
</comment>
<evidence type="ECO:0000256" key="3">
    <source>
        <dbReference type="ARBA" id="ARBA00023125"/>
    </source>
</evidence>
<evidence type="ECO:0000256" key="4">
    <source>
        <dbReference type="ARBA" id="ARBA00023163"/>
    </source>
</evidence>
<name>A0A1W9KU16_9BURK</name>
<dbReference type="AlphaFoldDB" id="A0A1W9KU16"/>
<evidence type="ECO:0000256" key="1">
    <source>
        <dbReference type="ARBA" id="ARBA00009437"/>
    </source>
</evidence>
<evidence type="ECO:0000256" key="2">
    <source>
        <dbReference type="ARBA" id="ARBA00023015"/>
    </source>
</evidence>
<dbReference type="PANTHER" id="PTHR30537:SF3">
    <property type="entry name" value="TRANSCRIPTIONAL REGULATORY PROTEIN"/>
    <property type="match status" value="1"/>
</dbReference>
<proteinExistence type="inferred from homology"/>